<dbReference type="Proteomes" id="UP001303046">
    <property type="component" value="Unassembled WGS sequence"/>
</dbReference>
<name>A0ABR1EG39_NECAM</name>
<sequence>MHHFGPNHHIHSDGNSSMAGRIRKGIAAMASERSMDIMSDKTSYSKKKKDFLMQSNTSLHMFKALLLVLSLVFQPTTGDCVGKKPYHA</sequence>
<comment type="caution">
    <text evidence="2">The sequence shown here is derived from an EMBL/GenBank/DDBJ whole genome shotgun (WGS) entry which is preliminary data.</text>
</comment>
<accession>A0ABR1EG39</accession>
<gene>
    <name evidence="2" type="primary">Necator_chrX.g22824</name>
    <name evidence="2" type="ORF">RB195_022661</name>
</gene>
<feature type="region of interest" description="Disordered" evidence="1">
    <location>
        <begin position="1"/>
        <end position="23"/>
    </location>
</feature>
<keyword evidence="3" id="KW-1185">Reference proteome</keyword>
<protein>
    <submittedName>
        <fullName evidence="2">Uncharacterized protein</fullName>
    </submittedName>
</protein>
<evidence type="ECO:0000313" key="2">
    <source>
        <dbReference type="EMBL" id="KAK6761659.1"/>
    </source>
</evidence>
<organism evidence="2 3">
    <name type="scientific">Necator americanus</name>
    <name type="common">Human hookworm</name>
    <dbReference type="NCBI Taxonomy" id="51031"/>
    <lineage>
        <taxon>Eukaryota</taxon>
        <taxon>Metazoa</taxon>
        <taxon>Ecdysozoa</taxon>
        <taxon>Nematoda</taxon>
        <taxon>Chromadorea</taxon>
        <taxon>Rhabditida</taxon>
        <taxon>Rhabditina</taxon>
        <taxon>Rhabditomorpha</taxon>
        <taxon>Strongyloidea</taxon>
        <taxon>Ancylostomatidae</taxon>
        <taxon>Bunostominae</taxon>
        <taxon>Necator</taxon>
    </lineage>
</organism>
<dbReference type="EMBL" id="JAVFWL010000006">
    <property type="protein sequence ID" value="KAK6761659.1"/>
    <property type="molecule type" value="Genomic_DNA"/>
</dbReference>
<evidence type="ECO:0000256" key="1">
    <source>
        <dbReference type="SAM" id="MobiDB-lite"/>
    </source>
</evidence>
<proteinExistence type="predicted"/>
<evidence type="ECO:0000313" key="3">
    <source>
        <dbReference type="Proteomes" id="UP001303046"/>
    </source>
</evidence>
<reference evidence="2 3" key="1">
    <citation type="submission" date="2023-08" db="EMBL/GenBank/DDBJ databases">
        <title>A Necator americanus chromosomal reference genome.</title>
        <authorList>
            <person name="Ilik V."/>
            <person name="Petrzelkova K.J."/>
            <person name="Pardy F."/>
            <person name="Fuh T."/>
            <person name="Niatou-Singa F.S."/>
            <person name="Gouil Q."/>
            <person name="Baker L."/>
            <person name="Ritchie M.E."/>
            <person name="Jex A.R."/>
            <person name="Gazzola D."/>
            <person name="Li H."/>
            <person name="Toshio Fujiwara R."/>
            <person name="Zhan B."/>
            <person name="Aroian R.V."/>
            <person name="Pafco B."/>
            <person name="Schwarz E.M."/>
        </authorList>
    </citation>
    <scope>NUCLEOTIDE SEQUENCE [LARGE SCALE GENOMIC DNA]</scope>
    <source>
        <strain evidence="2 3">Aroian</strain>
        <tissue evidence="2">Whole animal</tissue>
    </source>
</reference>